<dbReference type="SUPFAM" id="SSF53271">
    <property type="entry name" value="PRTase-like"/>
    <property type="match status" value="1"/>
</dbReference>
<dbReference type="Pfam" id="PF00156">
    <property type="entry name" value="Pribosyltran"/>
    <property type="match status" value="1"/>
</dbReference>
<reference evidence="3" key="1">
    <citation type="submission" date="2016-10" db="EMBL/GenBank/DDBJ databases">
        <authorList>
            <person name="Varghese N."/>
            <person name="Submissions S."/>
        </authorList>
    </citation>
    <scope>NUCLEOTIDE SEQUENCE [LARGE SCALE GENOMIC DNA]</scope>
    <source>
        <strain evidence="3">CCTCC 2012022</strain>
    </source>
</reference>
<keyword evidence="2" id="KW-0808">Transferase</keyword>
<evidence type="ECO:0000313" key="3">
    <source>
        <dbReference type="Proteomes" id="UP000243063"/>
    </source>
</evidence>
<evidence type="ECO:0000259" key="1">
    <source>
        <dbReference type="Pfam" id="PF00156"/>
    </source>
</evidence>
<evidence type="ECO:0000313" key="2">
    <source>
        <dbReference type="EMBL" id="SDU24725.1"/>
    </source>
</evidence>
<accession>A0A1H2GYZ1</accession>
<protein>
    <submittedName>
        <fullName evidence="2">Predicted phosphoribosyltransferase</fullName>
    </submittedName>
</protein>
<keyword evidence="3" id="KW-1185">Reference proteome</keyword>
<organism evidence="2 3">
    <name type="scientific">Geopseudomonas guangdongensis</name>
    <dbReference type="NCBI Taxonomy" id="1245526"/>
    <lineage>
        <taxon>Bacteria</taxon>
        <taxon>Pseudomonadati</taxon>
        <taxon>Pseudomonadota</taxon>
        <taxon>Gammaproteobacteria</taxon>
        <taxon>Pseudomonadales</taxon>
        <taxon>Pseudomonadaceae</taxon>
        <taxon>Geopseudomonas</taxon>
    </lineage>
</organism>
<dbReference type="RefSeq" id="WP_090214111.1">
    <property type="nucleotide sequence ID" value="NZ_LT629780.1"/>
</dbReference>
<dbReference type="GO" id="GO:0016757">
    <property type="term" value="F:glycosyltransferase activity"/>
    <property type="evidence" value="ECO:0007669"/>
    <property type="project" value="UniProtKB-KW"/>
</dbReference>
<name>A0A1H2GYZ1_9GAMM</name>
<gene>
    <name evidence="2" type="ORF">SAMN05216580_2039</name>
</gene>
<dbReference type="CDD" id="cd06223">
    <property type="entry name" value="PRTases_typeI"/>
    <property type="match status" value="1"/>
</dbReference>
<feature type="domain" description="Phosphoribosyltransferase" evidence="1">
    <location>
        <begin position="16"/>
        <end position="186"/>
    </location>
</feature>
<sequence length="222" mass="24089">MQPKTPMAVPIPDRMAAGRALAGLLEDYRGSDAIVLALPRGGVPVAWEIARALDLPLDLLPVRKLGMPGHAEYALGAIAGGGVRVLNPQALHGAAPDPEYLEQVTARERRELERREQLYRGERPPPSLRGRTVLLVDDGLATGATMRAAVQAVRRQAPARIVLAVPVASREALAELRARVEEIVCPLVPDWLSSIGEWYLDFAQTEDARVLAILAEAWARPL</sequence>
<dbReference type="Proteomes" id="UP000243063">
    <property type="component" value="Chromosome I"/>
</dbReference>
<dbReference type="Gene3D" id="3.30.1310.20">
    <property type="entry name" value="PRTase-like"/>
    <property type="match status" value="1"/>
</dbReference>
<dbReference type="EMBL" id="LT629780">
    <property type="protein sequence ID" value="SDU24725.1"/>
    <property type="molecule type" value="Genomic_DNA"/>
</dbReference>
<dbReference type="AlphaFoldDB" id="A0A1H2GYZ1"/>
<dbReference type="OrthoDB" id="9810066at2"/>
<keyword evidence="2" id="KW-0328">Glycosyltransferase</keyword>
<proteinExistence type="predicted"/>
<dbReference type="Gene3D" id="3.40.50.2020">
    <property type="match status" value="1"/>
</dbReference>
<dbReference type="InterPro" id="IPR029057">
    <property type="entry name" value="PRTase-like"/>
</dbReference>
<dbReference type="InterPro" id="IPR000836">
    <property type="entry name" value="PRTase_dom"/>
</dbReference>
<dbReference type="STRING" id="1245526.SAMN05216580_2039"/>